<dbReference type="InterPro" id="IPR001881">
    <property type="entry name" value="EGF-like_Ca-bd_dom"/>
</dbReference>
<evidence type="ECO:0000256" key="8">
    <source>
        <dbReference type="SAM" id="SignalP"/>
    </source>
</evidence>
<reference evidence="10" key="1">
    <citation type="submission" date="2022-11" db="EMBL/GenBank/DDBJ databases">
        <authorList>
            <person name="Hyden B.L."/>
            <person name="Feng K."/>
            <person name="Yates T."/>
            <person name="Jawdy S."/>
            <person name="Smart L.B."/>
            <person name="Muchero W."/>
        </authorList>
    </citation>
    <scope>NUCLEOTIDE SEQUENCE</scope>
    <source>
        <tissue evidence="10">Shoot tip</tissue>
    </source>
</reference>
<protein>
    <submittedName>
        <fullName evidence="10">WALL-ASSOCIATED RECEPTOR KINASE-LIKE 21</fullName>
    </submittedName>
</protein>
<keyword evidence="5" id="KW-1015">Disulfide bond</keyword>
<dbReference type="GO" id="GO:0016020">
    <property type="term" value="C:membrane"/>
    <property type="evidence" value="ECO:0007669"/>
    <property type="project" value="UniProtKB-SubCell"/>
</dbReference>
<evidence type="ECO:0000256" key="1">
    <source>
        <dbReference type="ARBA" id="ARBA00004167"/>
    </source>
</evidence>
<name>A0A9Q0TCV8_9ROSI</name>
<evidence type="ECO:0000256" key="2">
    <source>
        <dbReference type="ARBA" id="ARBA00022536"/>
    </source>
</evidence>
<reference evidence="10" key="2">
    <citation type="journal article" date="2023" name="Int. J. Mol. Sci.">
        <title>De Novo Assembly and Annotation of 11 Diverse Shrub Willow (Salix) Genomes Reveals Novel Gene Organization in Sex-Linked Regions.</title>
        <authorList>
            <person name="Hyden B."/>
            <person name="Feng K."/>
            <person name="Yates T.B."/>
            <person name="Jawdy S."/>
            <person name="Cereghino C."/>
            <person name="Smart L.B."/>
            <person name="Muchero W."/>
        </authorList>
    </citation>
    <scope>NUCLEOTIDE SEQUENCE</scope>
    <source>
        <tissue evidence="10">Shoot tip</tissue>
    </source>
</reference>
<dbReference type="InterPro" id="IPR018097">
    <property type="entry name" value="EGF_Ca-bd_CS"/>
</dbReference>
<evidence type="ECO:0000259" key="9">
    <source>
        <dbReference type="PROSITE" id="PS50026"/>
    </source>
</evidence>
<dbReference type="InterPro" id="IPR025287">
    <property type="entry name" value="WAK_GUB"/>
</dbReference>
<dbReference type="Pfam" id="PF07645">
    <property type="entry name" value="EGF_CA"/>
    <property type="match status" value="1"/>
</dbReference>
<evidence type="ECO:0000256" key="5">
    <source>
        <dbReference type="ARBA" id="ARBA00023157"/>
    </source>
</evidence>
<sequence>MDPKENLVLLAAALLWMVISAETSQATHLPGCQDKCGDVGIPYPFGTSKGCYFDEYFRITCNTTVSTPPIPYLQSSKAEVLSISLDGHMRILSHAAADCYSKSGAIESRAGSYAVLQAFPFSNARNKFFDVDECKDSNLNKCLKKCHNSNGNYTCSCPKGYHGDGRKDGEGCSADQLLVVKIVVGVGASVIVLVAVSGLLYFGHQKRKLIKLKEKYFQQNGDCIAKEGNVEQVDKVARLVNTCLRVKGEERPTMKEVAMELERLRMTGKHPWTNVESNYEQTVPTR</sequence>
<keyword evidence="11" id="KW-1185">Reference proteome</keyword>
<dbReference type="Gene3D" id="2.10.25.10">
    <property type="entry name" value="Laminin"/>
    <property type="match status" value="1"/>
</dbReference>
<keyword evidence="10" id="KW-0808">Transferase</keyword>
<feature type="domain" description="EGF-like" evidence="9">
    <location>
        <begin position="130"/>
        <end position="173"/>
    </location>
</feature>
<dbReference type="EMBL" id="JAPFFM010000015">
    <property type="protein sequence ID" value="KAJ6709292.1"/>
    <property type="molecule type" value="Genomic_DNA"/>
</dbReference>
<comment type="caution">
    <text evidence="6">Lacks conserved residue(s) required for the propagation of feature annotation.</text>
</comment>
<dbReference type="Pfam" id="PF13947">
    <property type="entry name" value="GUB_WAK_bind"/>
    <property type="match status" value="1"/>
</dbReference>
<evidence type="ECO:0000256" key="6">
    <source>
        <dbReference type="PROSITE-ProRule" id="PRU00076"/>
    </source>
</evidence>
<evidence type="ECO:0000256" key="3">
    <source>
        <dbReference type="ARBA" id="ARBA00022729"/>
    </source>
</evidence>
<feature type="transmembrane region" description="Helical" evidence="7">
    <location>
        <begin position="182"/>
        <end position="203"/>
    </location>
</feature>
<dbReference type="PROSITE" id="PS00010">
    <property type="entry name" value="ASX_HYDROXYL"/>
    <property type="match status" value="1"/>
</dbReference>
<keyword evidence="4" id="KW-0677">Repeat</keyword>
<keyword evidence="7" id="KW-0472">Membrane</keyword>
<comment type="caution">
    <text evidence="10">The sequence shown here is derived from an EMBL/GenBank/DDBJ whole genome shotgun (WGS) entry which is preliminary data.</text>
</comment>
<comment type="subcellular location">
    <subcellularLocation>
        <location evidence="1">Membrane</location>
        <topology evidence="1">Single-pass membrane protein</topology>
    </subcellularLocation>
</comment>
<dbReference type="AlphaFoldDB" id="A0A9Q0TCV8"/>
<dbReference type="CDD" id="cd00054">
    <property type="entry name" value="EGF_CA"/>
    <property type="match status" value="1"/>
</dbReference>
<evidence type="ECO:0000313" key="10">
    <source>
        <dbReference type="EMBL" id="KAJ6709292.1"/>
    </source>
</evidence>
<dbReference type="SUPFAM" id="SSF57196">
    <property type="entry name" value="EGF/Laminin"/>
    <property type="match status" value="1"/>
</dbReference>
<dbReference type="Proteomes" id="UP001151752">
    <property type="component" value="Chromosome 2"/>
</dbReference>
<keyword evidence="7" id="KW-1133">Transmembrane helix</keyword>
<dbReference type="PROSITE" id="PS50026">
    <property type="entry name" value="EGF_3"/>
    <property type="match status" value="1"/>
</dbReference>
<dbReference type="InterPro" id="IPR000742">
    <property type="entry name" value="EGF"/>
</dbReference>
<dbReference type="Gene3D" id="1.10.510.10">
    <property type="entry name" value="Transferase(Phosphotransferase) domain 1"/>
    <property type="match status" value="1"/>
</dbReference>
<dbReference type="PROSITE" id="PS01187">
    <property type="entry name" value="EGF_CA"/>
    <property type="match status" value="1"/>
</dbReference>
<dbReference type="InterPro" id="IPR000152">
    <property type="entry name" value="EGF-type_Asp/Asn_hydroxyl_site"/>
</dbReference>
<keyword evidence="10" id="KW-0418">Kinase</keyword>
<dbReference type="GO" id="GO:0005509">
    <property type="term" value="F:calcium ion binding"/>
    <property type="evidence" value="ECO:0007669"/>
    <property type="project" value="InterPro"/>
</dbReference>
<dbReference type="FunFam" id="2.10.25.10:FF:000038">
    <property type="entry name" value="Fibrillin 2"/>
    <property type="match status" value="1"/>
</dbReference>
<proteinExistence type="predicted"/>
<organism evidence="10 11">
    <name type="scientific">Salix koriyanagi</name>
    <dbReference type="NCBI Taxonomy" id="2511006"/>
    <lineage>
        <taxon>Eukaryota</taxon>
        <taxon>Viridiplantae</taxon>
        <taxon>Streptophyta</taxon>
        <taxon>Embryophyta</taxon>
        <taxon>Tracheophyta</taxon>
        <taxon>Spermatophyta</taxon>
        <taxon>Magnoliopsida</taxon>
        <taxon>eudicotyledons</taxon>
        <taxon>Gunneridae</taxon>
        <taxon>Pentapetalae</taxon>
        <taxon>rosids</taxon>
        <taxon>fabids</taxon>
        <taxon>Malpighiales</taxon>
        <taxon>Salicaceae</taxon>
        <taxon>Saliceae</taxon>
        <taxon>Salix</taxon>
    </lineage>
</organism>
<gene>
    <name evidence="10" type="ORF">OIU74_010403</name>
</gene>
<evidence type="ECO:0000313" key="11">
    <source>
        <dbReference type="Proteomes" id="UP001151752"/>
    </source>
</evidence>
<feature type="chain" id="PRO_5040276329" evidence="8">
    <location>
        <begin position="22"/>
        <end position="286"/>
    </location>
</feature>
<dbReference type="PANTHER" id="PTHR33491">
    <property type="entry name" value="OSJNBA0016N04.9 PROTEIN"/>
    <property type="match status" value="1"/>
</dbReference>
<accession>A0A9Q0TCV8</accession>
<dbReference type="SMART" id="SM00179">
    <property type="entry name" value="EGF_CA"/>
    <property type="match status" value="1"/>
</dbReference>
<keyword evidence="2 6" id="KW-0245">EGF-like domain</keyword>
<keyword evidence="3 8" id="KW-0732">Signal</keyword>
<evidence type="ECO:0000256" key="4">
    <source>
        <dbReference type="ARBA" id="ARBA00022737"/>
    </source>
</evidence>
<dbReference type="GO" id="GO:0016301">
    <property type="term" value="F:kinase activity"/>
    <property type="evidence" value="ECO:0007669"/>
    <property type="project" value="UniProtKB-KW"/>
</dbReference>
<feature type="signal peptide" evidence="8">
    <location>
        <begin position="1"/>
        <end position="21"/>
    </location>
</feature>
<dbReference type="InterPro" id="IPR049883">
    <property type="entry name" value="NOTCH1_EGF-like"/>
</dbReference>
<evidence type="ECO:0000256" key="7">
    <source>
        <dbReference type="SAM" id="Phobius"/>
    </source>
</evidence>
<dbReference type="GO" id="GO:0030247">
    <property type="term" value="F:polysaccharide binding"/>
    <property type="evidence" value="ECO:0007669"/>
    <property type="project" value="InterPro"/>
</dbReference>
<keyword evidence="10" id="KW-0675">Receptor</keyword>
<keyword evidence="7" id="KW-0812">Transmembrane</keyword>